<dbReference type="EMBL" id="BAAAYL010000001">
    <property type="protein sequence ID" value="GAA3369817.1"/>
    <property type="molecule type" value="Genomic_DNA"/>
</dbReference>
<dbReference type="InterPro" id="IPR001789">
    <property type="entry name" value="Sig_transdc_resp-reg_receiver"/>
</dbReference>
<dbReference type="SUPFAM" id="SSF46894">
    <property type="entry name" value="C-terminal effector domain of the bipartite response regulators"/>
    <property type="match status" value="1"/>
</dbReference>
<dbReference type="InterPro" id="IPR039420">
    <property type="entry name" value="WalR-like"/>
</dbReference>
<feature type="domain" description="HTH luxR-type" evidence="7">
    <location>
        <begin position="169"/>
        <end position="234"/>
    </location>
</feature>
<keyword evidence="1 5" id="KW-0597">Phosphoprotein</keyword>
<dbReference type="Gene3D" id="3.40.50.2300">
    <property type="match status" value="1"/>
</dbReference>
<dbReference type="InterPro" id="IPR011006">
    <property type="entry name" value="CheY-like_superfamily"/>
</dbReference>
<evidence type="ECO:0000256" key="6">
    <source>
        <dbReference type="SAM" id="MobiDB-lite"/>
    </source>
</evidence>
<dbReference type="PROSITE" id="PS50043">
    <property type="entry name" value="HTH_LUXR_2"/>
    <property type="match status" value="1"/>
</dbReference>
<accession>A0ABP6S735</accession>
<dbReference type="PRINTS" id="PR00038">
    <property type="entry name" value="HTHLUXR"/>
</dbReference>
<dbReference type="SMART" id="SM00421">
    <property type="entry name" value="HTH_LUXR"/>
    <property type="match status" value="1"/>
</dbReference>
<dbReference type="PROSITE" id="PS00622">
    <property type="entry name" value="HTH_LUXR_1"/>
    <property type="match status" value="1"/>
</dbReference>
<dbReference type="PROSITE" id="PS50110">
    <property type="entry name" value="RESPONSE_REGULATORY"/>
    <property type="match status" value="1"/>
</dbReference>
<protein>
    <submittedName>
        <fullName evidence="9">Response regulator transcription factor</fullName>
    </submittedName>
</protein>
<dbReference type="Pfam" id="PF00072">
    <property type="entry name" value="Response_reg"/>
    <property type="match status" value="2"/>
</dbReference>
<reference evidence="10" key="1">
    <citation type="journal article" date="2019" name="Int. J. Syst. Evol. Microbiol.">
        <title>The Global Catalogue of Microorganisms (GCM) 10K type strain sequencing project: providing services to taxonomists for standard genome sequencing and annotation.</title>
        <authorList>
            <consortium name="The Broad Institute Genomics Platform"/>
            <consortium name="The Broad Institute Genome Sequencing Center for Infectious Disease"/>
            <person name="Wu L."/>
            <person name="Ma J."/>
        </authorList>
    </citation>
    <scope>NUCLEOTIDE SEQUENCE [LARGE SCALE GENOMIC DNA]</scope>
    <source>
        <strain evidence="10">JCM 9651</strain>
    </source>
</reference>
<evidence type="ECO:0000313" key="9">
    <source>
        <dbReference type="EMBL" id="GAA3369817.1"/>
    </source>
</evidence>
<dbReference type="SMART" id="SM00448">
    <property type="entry name" value="REC"/>
    <property type="match status" value="1"/>
</dbReference>
<dbReference type="PANTHER" id="PTHR43214">
    <property type="entry name" value="TWO-COMPONENT RESPONSE REGULATOR"/>
    <property type="match status" value="1"/>
</dbReference>
<keyword evidence="3" id="KW-0238">DNA-binding</keyword>
<dbReference type="SUPFAM" id="SSF52172">
    <property type="entry name" value="CheY-like"/>
    <property type="match status" value="1"/>
</dbReference>
<proteinExistence type="predicted"/>
<dbReference type="PANTHER" id="PTHR43214:SF24">
    <property type="entry name" value="TRANSCRIPTIONAL REGULATORY PROTEIN NARL-RELATED"/>
    <property type="match status" value="1"/>
</dbReference>
<dbReference type="Proteomes" id="UP001499990">
    <property type="component" value="Unassembled WGS sequence"/>
</dbReference>
<evidence type="ECO:0000256" key="4">
    <source>
        <dbReference type="ARBA" id="ARBA00023163"/>
    </source>
</evidence>
<evidence type="ECO:0000256" key="5">
    <source>
        <dbReference type="PROSITE-ProRule" id="PRU00169"/>
    </source>
</evidence>
<keyword evidence="2" id="KW-0805">Transcription regulation</keyword>
<evidence type="ECO:0000313" key="10">
    <source>
        <dbReference type="Proteomes" id="UP001499990"/>
    </source>
</evidence>
<feature type="compositionally biased region" description="Pro residues" evidence="6">
    <location>
        <begin position="238"/>
        <end position="259"/>
    </location>
</feature>
<evidence type="ECO:0000259" key="8">
    <source>
        <dbReference type="PROSITE" id="PS50110"/>
    </source>
</evidence>
<dbReference type="InterPro" id="IPR058245">
    <property type="entry name" value="NreC/VraR/RcsB-like_REC"/>
</dbReference>
<feature type="domain" description="Response regulatory" evidence="8">
    <location>
        <begin position="13"/>
        <end position="151"/>
    </location>
</feature>
<feature type="modified residue" description="4-aspartylphosphate" evidence="5">
    <location>
        <position position="65"/>
    </location>
</feature>
<evidence type="ECO:0000256" key="2">
    <source>
        <dbReference type="ARBA" id="ARBA00023015"/>
    </source>
</evidence>
<keyword evidence="10" id="KW-1185">Reference proteome</keyword>
<dbReference type="CDD" id="cd17535">
    <property type="entry name" value="REC_NarL-like"/>
    <property type="match status" value="1"/>
</dbReference>
<comment type="caution">
    <text evidence="9">The sequence shown here is derived from an EMBL/GenBank/DDBJ whole genome shotgun (WGS) entry which is preliminary data.</text>
</comment>
<feature type="region of interest" description="Disordered" evidence="6">
    <location>
        <begin position="236"/>
        <end position="278"/>
    </location>
</feature>
<organism evidence="9 10">
    <name type="scientific">Streptomyces sannanensis</name>
    <dbReference type="NCBI Taxonomy" id="285536"/>
    <lineage>
        <taxon>Bacteria</taxon>
        <taxon>Bacillati</taxon>
        <taxon>Actinomycetota</taxon>
        <taxon>Actinomycetes</taxon>
        <taxon>Kitasatosporales</taxon>
        <taxon>Streptomycetaceae</taxon>
        <taxon>Streptomyces</taxon>
    </lineage>
</organism>
<name>A0ABP6S735_9ACTN</name>
<dbReference type="InterPro" id="IPR016032">
    <property type="entry name" value="Sig_transdc_resp-reg_C-effctor"/>
</dbReference>
<dbReference type="CDD" id="cd06170">
    <property type="entry name" value="LuxR_C_like"/>
    <property type="match status" value="1"/>
</dbReference>
<sequence length="278" mass="28978">MTAPQTASVAQVRVLIVDDHPVVRRGLRALLDDVPEVVVAGEAGDGAEALRMVAGPTEVDVVLMDLRMGGGSDDVSGVATDATGSRRGVERMDGVEATRRIRALPAPPRVLVLTTYRTDAEILAAVEAGATGYLLKDAPVEELISAVHAVAAGETVLAPPVATRLLGRMRAPQSALTPRETEILVLLAKGLSNRQVSRALFISEATVKTHLVRVFAKLGVDSRTGAVTAALGRGLIPEPLPGPALPPVRPNPADPPNASAPPDRPEFPDPTAQRGSRA</sequence>
<evidence type="ECO:0000259" key="7">
    <source>
        <dbReference type="PROSITE" id="PS50043"/>
    </source>
</evidence>
<keyword evidence="4" id="KW-0804">Transcription</keyword>
<dbReference type="InterPro" id="IPR000792">
    <property type="entry name" value="Tscrpt_reg_LuxR_C"/>
</dbReference>
<evidence type="ECO:0000256" key="1">
    <source>
        <dbReference type="ARBA" id="ARBA00022553"/>
    </source>
</evidence>
<evidence type="ECO:0000256" key="3">
    <source>
        <dbReference type="ARBA" id="ARBA00023125"/>
    </source>
</evidence>
<dbReference type="Pfam" id="PF00196">
    <property type="entry name" value="GerE"/>
    <property type="match status" value="1"/>
</dbReference>
<gene>
    <name evidence="9" type="ORF">GCM10020367_14000</name>
</gene>